<reference evidence="2 3" key="1">
    <citation type="submission" date="2019-07" db="EMBL/GenBank/DDBJ databases">
        <title>Whole genome shotgun sequence of Cellulomonas composti NBRC 100758.</title>
        <authorList>
            <person name="Hosoyama A."/>
            <person name="Uohara A."/>
            <person name="Ohji S."/>
            <person name="Ichikawa N."/>
        </authorList>
    </citation>
    <scope>NUCLEOTIDE SEQUENCE [LARGE SCALE GENOMIC DNA]</scope>
    <source>
        <strain evidence="2 3">NBRC 100758</strain>
    </source>
</reference>
<protein>
    <submittedName>
        <fullName evidence="2">Uncharacterized protein</fullName>
    </submittedName>
</protein>
<accession>A0A511JCP6</accession>
<sequence length="307" mass="32432">MFTEADLRKALRAEVDRELAEGVPEFAIERPDPLVPERAPRRPVRLLAAAVVVVVVAAGAGAAGAFLTRGVTPQSVGTSVDPTPDRPTPQPTDGAALAYAIQVLAARWGMVDGVWFDRSLRDALPNVTFSIDGAPARSVLGGVVEGHVTAVEEGSAYRDEETENGSRAVEVDFGSPDASWRTVVLTVAVENDFDPSREAPDVLRLAVTFGAGADTETMLKAFAGRHVLAVLDPPNTFTPDPTLRTASRGSALLGLVADDGTISMPVLGEGEAEYLGDLTTIEAVTRAAQEPAQVIDVTLFGERHRED</sequence>
<name>A0A511JCP6_9CELL</name>
<keyword evidence="3" id="KW-1185">Reference proteome</keyword>
<comment type="caution">
    <text evidence="2">The sequence shown here is derived from an EMBL/GenBank/DDBJ whole genome shotgun (WGS) entry which is preliminary data.</text>
</comment>
<evidence type="ECO:0000313" key="2">
    <source>
        <dbReference type="EMBL" id="GEL95777.1"/>
    </source>
</evidence>
<dbReference type="OrthoDB" id="5195261at2"/>
<evidence type="ECO:0000256" key="1">
    <source>
        <dbReference type="SAM" id="Phobius"/>
    </source>
</evidence>
<proteinExistence type="predicted"/>
<dbReference type="AlphaFoldDB" id="A0A511JCP6"/>
<keyword evidence="1" id="KW-0472">Membrane</keyword>
<gene>
    <name evidence="2" type="ORF">CCO02nite_24350</name>
</gene>
<organism evidence="2 3">
    <name type="scientific">Cellulomonas composti</name>
    <dbReference type="NCBI Taxonomy" id="266130"/>
    <lineage>
        <taxon>Bacteria</taxon>
        <taxon>Bacillati</taxon>
        <taxon>Actinomycetota</taxon>
        <taxon>Actinomycetes</taxon>
        <taxon>Micrococcales</taxon>
        <taxon>Cellulomonadaceae</taxon>
        <taxon>Cellulomonas</taxon>
    </lineage>
</organism>
<dbReference type="EMBL" id="BJWG01000011">
    <property type="protein sequence ID" value="GEL95777.1"/>
    <property type="molecule type" value="Genomic_DNA"/>
</dbReference>
<dbReference type="Proteomes" id="UP000321720">
    <property type="component" value="Unassembled WGS sequence"/>
</dbReference>
<keyword evidence="1" id="KW-0812">Transmembrane</keyword>
<keyword evidence="1" id="KW-1133">Transmembrane helix</keyword>
<dbReference type="RefSeq" id="WP_146843404.1">
    <property type="nucleotide sequence ID" value="NZ_BJWG01000011.1"/>
</dbReference>
<feature type="transmembrane region" description="Helical" evidence="1">
    <location>
        <begin position="46"/>
        <end position="67"/>
    </location>
</feature>
<evidence type="ECO:0000313" key="3">
    <source>
        <dbReference type="Proteomes" id="UP000321720"/>
    </source>
</evidence>